<evidence type="ECO:0000313" key="4">
    <source>
        <dbReference type="Proteomes" id="UP000676386"/>
    </source>
</evidence>
<dbReference type="InterPro" id="IPR013780">
    <property type="entry name" value="Glyco_hydro_b"/>
</dbReference>
<evidence type="ECO:0000259" key="2">
    <source>
        <dbReference type="Pfam" id="PF12905"/>
    </source>
</evidence>
<organism evidence="3 4">
    <name type="scientific">Chitinophaga hostae</name>
    <dbReference type="NCBI Taxonomy" id="2831022"/>
    <lineage>
        <taxon>Bacteria</taxon>
        <taxon>Pseudomonadati</taxon>
        <taxon>Bacteroidota</taxon>
        <taxon>Chitinophagia</taxon>
        <taxon>Chitinophagales</taxon>
        <taxon>Chitinophagaceae</taxon>
        <taxon>Chitinophaga</taxon>
    </lineage>
</organism>
<reference evidence="3 4" key="1">
    <citation type="submission" date="2021-04" db="EMBL/GenBank/DDBJ databases">
        <title>Chitinophaga sp. nov., isolated from the rhizosphere soil.</title>
        <authorList>
            <person name="He S."/>
        </authorList>
    </citation>
    <scope>NUCLEOTIDE SEQUENCE [LARGE SCALE GENOMIC DNA]</scope>
    <source>
        <strain evidence="3 4">2R12</strain>
    </source>
</reference>
<dbReference type="Gene3D" id="3.20.20.80">
    <property type="entry name" value="Glycosidases"/>
    <property type="match status" value="1"/>
</dbReference>
<feature type="signal peptide" evidence="1">
    <location>
        <begin position="1"/>
        <end position="18"/>
    </location>
</feature>
<protein>
    <recommendedName>
        <fullName evidence="2">Endo-alpha-N-acetylgalactosaminidase domain-containing protein</fullName>
    </recommendedName>
</protein>
<keyword evidence="1" id="KW-0732">Signal</keyword>
<gene>
    <name evidence="3" type="ORF">KE626_25475</name>
</gene>
<feature type="domain" description="Endo-alpha-N-acetylgalactosaminidase" evidence="2">
    <location>
        <begin position="62"/>
        <end position="226"/>
    </location>
</feature>
<comment type="caution">
    <text evidence="3">The sequence shown here is derived from an EMBL/GenBank/DDBJ whole genome shotgun (WGS) entry which is preliminary data.</text>
</comment>
<dbReference type="Proteomes" id="UP000676386">
    <property type="component" value="Unassembled WGS sequence"/>
</dbReference>
<accession>A0ABS5J8F5</accession>
<sequence length="465" mass="53532">MRVVFYLFILTGIQTAFAQDINRDFKKREKTLSKHHEYHQALVMKIMNSVVDKDGGPVVICNFEKTLSLIRDMDNMTLGVPKILYLVGWQYNGHDDRYPAFFEVNNALKRPRDKDGLQSLNWLVKEAKKYHTTISLHINMTDAYDNSPLWKEYVENDLISKNEDGSLKVIGNYNGRNAYQVNYRNEWEKGFAQKRVNQLLKLLPWLREAGTIHLDAWYVRESKGHKESEETEREYQKKIGRYWLQQGIDPTNEIVLDYLTGIVPYCYHFNFRTQKDYLDVPASVLTGTHMNPDIRSSDFGLQFLFGTSTYGETSFPGAWSKVLEEKWEAVFINNFFLNFPQYYYLNRLNRLRVEGEGNDRTAYFSGGVKVSLRDSTVLENDRQLRIGSTLCFPARWTGNNSLVAFSTKDTTISYRLPKTWAIAGKAAVFAISKAGLAKQNDITISAGQLKLPLKAGVPVCIRPGK</sequence>
<dbReference type="InterPro" id="IPR025706">
    <property type="entry name" value="Endoa_GalNAc"/>
</dbReference>
<proteinExistence type="predicted"/>
<evidence type="ECO:0000313" key="3">
    <source>
        <dbReference type="EMBL" id="MBS0030702.1"/>
    </source>
</evidence>
<evidence type="ECO:0000256" key="1">
    <source>
        <dbReference type="SAM" id="SignalP"/>
    </source>
</evidence>
<dbReference type="Gene3D" id="2.60.40.1180">
    <property type="entry name" value="Golgi alpha-mannosidase II"/>
    <property type="match status" value="1"/>
</dbReference>
<feature type="chain" id="PRO_5046739187" description="Endo-alpha-N-acetylgalactosaminidase domain-containing protein" evidence="1">
    <location>
        <begin position="19"/>
        <end position="465"/>
    </location>
</feature>
<dbReference type="EMBL" id="JAGTXB010000017">
    <property type="protein sequence ID" value="MBS0030702.1"/>
    <property type="molecule type" value="Genomic_DNA"/>
</dbReference>
<dbReference type="Pfam" id="PF12905">
    <property type="entry name" value="Glyco_hydro_101"/>
    <property type="match status" value="1"/>
</dbReference>
<name>A0ABS5J8F5_9BACT</name>
<dbReference type="RefSeq" id="WP_211975842.1">
    <property type="nucleotide sequence ID" value="NZ_CBFHAM010000035.1"/>
</dbReference>
<keyword evidence="4" id="KW-1185">Reference proteome</keyword>